<name>A0A7D7QN91_9NOSO</name>
<dbReference type="RefSeq" id="WP_181929088.1">
    <property type="nucleotide sequence ID" value="NZ_CP054698.1"/>
</dbReference>
<accession>A0A7D7QN91</accession>
<gene>
    <name evidence="1" type="ORF">HUN01_29130</name>
</gene>
<evidence type="ECO:0000313" key="1">
    <source>
        <dbReference type="EMBL" id="QMS91464.1"/>
    </source>
</evidence>
<protein>
    <submittedName>
        <fullName evidence="1">Uncharacterized protein</fullName>
    </submittedName>
</protein>
<organism evidence="1 2">
    <name type="scientific">Nostoc edaphicum CCNP1411</name>
    <dbReference type="NCBI Taxonomy" id="1472755"/>
    <lineage>
        <taxon>Bacteria</taxon>
        <taxon>Bacillati</taxon>
        <taxon>Cyanobacteriota</taxon>
        <taxon>Cyanophyceae</taxon>
        <taxon>Nostocales</taxon>
        <taxon>Nostocaceae</taxon>
        <taxon>Nostoc</taxon>
    </lineage>
</organism>
<dbReference type="EMBL" id="CP054698">
    <property type="protein sequence ID" value="QMS91464.1"/>
    <property type="molecule type" value="Genomic_DNA"/>
</dbReference>
<evidence type="ECO:0000313" key="2">
    <source>
        <dbReference type="Proteomes" id="UP000514713"/>
    </source>
</evidence>
<reference evidence="2" key="1">
    <citation type="submission" date="2020-06" db="EMBL/GenBank/DDBJ databases">
        <title>Nostoc edaphicum CCNP1411 genome.</title>
        <authorList>
            <person name="Fidor A."/>
            <person name="Grabski M."/>
            <person name="Gawor J."/>
            <person name="Gromadka R."/>
            <person name="Wegrzyn G."/>
            <person name="Mazur-Marzec H."/>
        </authorList>
    </citation>
    <scope>NUCLEOTIDE SEQUENCE [LARGE SCALE GENOMIC DNA]</scope>
    <source>
        <strain evidence="2">CCNP1411</strain>
    </source>
</reference>
<sequence length="113" mass="12826">MFNNSNNSQANQGSVLYRHGDVLIRGIATLPVAAQRRVGATLAHGEITGHSHRIQQSNAVQLWVHGSDLFLEVKEPSATLVHEEHRSIELPQGLYRVWRQREYRPDAYVEVMD</sequence>
<dbReference type="Proteomes" id="UP000514713">
    <property type="component" value="Chromosome"/>
</dbReference>
<dbReference type="AlphaFoldDB" id="A0A7D7QN91"/>
<dbReference type="KEGG" id="ned:HUN01_29130"/>
<keyword evidence="2" id="KW-1185">Reference proteome</keyword>
<proteinExistence type="predicted"/>